<dbReference type="OrthoDB" id="1936797at2"/>
<keyword evidence="3" id="KW-1185">Reference proteome</keyword>
<organism evidence="2 3">
    <name type="scientific">Marvinbryantia formatexigens DSM 14469</name>
    <dbReference type="NCBI Taxonomy" id="478749"/>
    <lineage>
        <taxon>Bacteria</taxon>
        <taxon>Bacillati</taxon>
        <taxon>Bacillota</taxon>
        <taxon>Clostridia</taxon>
        <taxon>Lachnospirales</taxon>
        <taxon>Lachnospiraceae</taxon>
        <taxon>Marvinbryantia</taxon>
    </lineage>
</organism>
<feature type="transmembrane region" description="Helical" evidence="1">
    <location>
        <begin position="35"/>
        <end position="55"/>
    </location>
</feature>
<evidence type="ECO:0000313" key="3">
    <source>
        <dbReference type="Proteomes" id="UP000005561"/>
    </source>
</evidence>
<dbReference type="Proteomes" id="UP000005561">
    <property type="component" value="Unassembled WGS sequence"/>
</dbReference>
<dbReference type="EMBL" id="ACCL02000004">
    <property type="protein sequence ID" value="EET61855.1"/>
    <property type="molecule type" value="Genomic_DNA"/>
</dbReference>
<evidence type="ECO:0000313" key="2">
    <source>
        <dbReference type="EMBL" id="EET61855.1"/>
    </source>
</evidence>
<dbReference type="eggNOG" id="ENOG50339R7">
    <property type="taxonomic scope" value="Bacteria"/>
</dbReference>
<evidence type="ECO:0000256" key="1">
    <source>
        <dbReference type="SAM" id="Phobius"/>
    </source>
</evidence>
<sequence>MKKTKRILALTGVVLLVLLYVFTLIFALIDSPWAYDMFKISLGTTIILPVLLYVYNLMYRLLKHDGENEGGSDDKHRNL</sequence>
<keyword evidence="1" id="KW-0472">Membrane</keyword>
<dbReference type="RefSeq" id="WP_006860844.1">
    <property type="nucleotide sequence ID" value="NZ_ACCL02000004.1"/>
</dbReference>
<dbReference type="AlphaFoldDB" id="C6LBQ2"/>
<keyword evidence="1" id="KW-1133">Transmembrane helix</keyword>
<reference evidence="2" key="1">
    <citation type="submission" date="2009-07" db="EMBL/GenBank/DDBJ databases">
        <authorList>
            <person name="Weinstock G."/>
            <person name="Sodergren E."/>
            <person name="Clifton S."/>
            <person name="Fulton L."/>
            <person name="Fulton B."/>
            <person name="Courtney L."/>
            <person name="Fronick C."/>
            <person name="Harrison M."/>
            <person name="Strong C."/>
            <person name="Farmer C."/>
            <person name="Delahaunty K."/>
            <person name="Markovic C."/>
            <person name="Hall O."/>
            <person name="Minx P."/>
            <person name="Tomlinson C."/>
            <person name="Mitreva M."/>
            <person name="Nelson J."/>
            <person name="Hou S."/>
            <person name="Wollam A."/>
            <person name="Pepin K.H."/>
            <person name="Johnson M."/>
            <person name="Bhonagiri V."/>
            <person name="Nash W.E."/>
            <person name="Warren W."/>
            <person name="Chinwalla A."/>
            <person name="Mardis E.R."/>
            <person name="Wilson R.K."/>
        </authorList>
    </citation>
    <scope>NUCLEOTIDE SEQUENCE [LARGE SCALE GENOMIC DNA]</scope>
    <source>
        <strain evidence="2">DSM 14469</strain>
    </source>
</reference>
<dbReference type="STRING" id="168384.SAMN05660368_00592"/>
<accession>C6LBQ2</accession>
<keyword evidence="1" id="KW-0812">Transmembrane</keyword>
<proteinExistence type="predicted"/>
<name>C6LBQ2_9FIRM</name>
<comment type="caution">
    <text evidence="2">The sequence shown here is derived from an EMBL/GenBank/DDBJ whole genome shotgun (WGS) entry which is preliminary data.</text>
</comment>
<feature type="transmembrane region" description="Helical" evidence="1">
    <location>
        <begin position="7"/>
        <end position="29"/>
    </location>
</feature>
<protein>
    <submittedName>
        <fullName evidence="2">Uncharacterized protein</fullName>
    </submittedName>
</protein>
<gene>
    <name evidence="2" type="ORF">BRYFOR_06047</name>
</gene>